<accession>E3GGV7</accession>
<dbReference type="EMBL" id="CP002273">
    <property type="protein sequence ID" value="ADO38912.1"/>
    <property type="molecule type" value="Genomic_DNA"/>
</dbReference>
<keyword evidence="1" id="KW-0812">Transmembrane</keyword>
<keyword evidence="3" id="KW-1185">Reference proteome</keyword>
<protein>
    <submittedName>
        <fullName evidence="2">Uncharacterized protein</fullName>
    </submittedName>
</protein>
<evidence type="ECO:0000313" key="2">
    <source>
        <dbReference type="EMBL" id="ADO38912.1"/>
    </source>
</evidence>
<evidence type="ECO:0000256" key="1">
    <source>
        <dbReference type="SAM" id="Phobius"/>
    </source>
</evidence>
<evidence type="ECO:0000313" key="3">
    <source>
        <dbReference type="Proteomes" id="UP000006873"/>
    </source>
</evidence>
<keyword evidence="1" id="KW-1133">Transmembrane helix</keyword>
<dbReference type="AlphaFoldDB" id="E3GGV7"/>
<name>E3GGV7_9FIRM</name>
<reference key="1">
    <citation type="submission" date="2010-09" db="EMBL/GenBank/DDBJ databases">
        <authorList>
            <person name="Roh H."/>
            <person name="Ko H.-J."/>
            <person name="Kim D."/>
            <person name="Choi D.G."/>
            <person name="Park S."/>
            <person name="Kim S."/>
            <person name="Kim K.H."/>
            <person name="Chang I.S."/>
            <person name="Choi I.-G."/>
        </authorList>
    </citation>
    <scope>NUCLEOTIDE SEQUENCE</scope>
    <source>
        <strain>KIST612</strain>
    </source>
</reference>
<dbReference type="Proteomes" id="UP000006873">
    <property type="component" value="Chromosome"/>
</dbReference>
<reference evidence="2 3" key="2">
    <citation type="journal article" date="2011" name="J. Bacteriol.">
        <title>Complete genome sequence of a carbon monoxide-utilizing acetogen, Eubacterium limosum KIST612.</title>
        <authorList>
            <person name="Roh H."/>
            <person name="Ko H.J."/>
            <person name="Kim D."/>
            <person name="Choi D.G."/>
            <person name="Park S."/>
            <person name="Kim S."/>
            <person name="Chang I.S."/>
            <person name="Choi I.G."/>
        </authorList>
    </citation>
    <scope>NUCLEOTIDE SEQUENCE [LARGE SCALE GENOMIC DNA]</scope>
    <source>
        <strain evidence="2 3">KIST612</strain>
    </source>
</reference>
<feature type="transmembrane region" description="Helical" evidence="1">
    <location>
        <begin position="12"/>
        <end position="30"/>
    </location>
</feature>
<keyword evidence="1" id="KW-0472">Membrane</keyword>
<dbReference type="KEGG" id="elm:ELI_3968"/>
<organism evidence="2 3">
    <name type="scientific">Eubacterium callanderi</name>
    <dbReference type="NCBI Taxonomy" id="53442"/>
    <lineage>
        <taxon>Bacteria</taxon>
        <taxon>Bacillati</taxon>
        <taxon>Bacillota</taxon>
        <taxon>Clostridia</taxon>
        <taxon>Eubacteriales</taxon>
        <taxon>Eubacteriaceae</taxon>
        <taxon>Eubacterium</taxon>
    </lineage>
</organism>
<proteinExistence type="predicted"/>
<dbReference type="HOGENOM" id="CLU_3216404_0_0_9"/>
<sequence>MENLLKRLKTAIFILLSLLITRLNNILFFLCKSLNFLQYVVDKS</sequence>
<gene>
    <name evidence="2" type="ordered locus">ELI_3968</name>
</gene>